<organism evidence="3 4">
    <name type="scientific">Teladorsagia circumcincta</name>
    <name type="common">Brown stomach worm</name>
    <name type="synonym">Ostertagia circumcincta</name>
    <dbReference type="NCBI Taxonomy" id="45464"/>
    <lineage>
        <taxon>Eukaryota</taxon>
        <taxon>Metazoa</taxon>
        <taxon>Ecdysozoa</taxon>
        <taxon>Nematoda</taxon>
        <taxon>Chromadorea</taxon>
        <taxon>Rhabditida</taxon>
        <taxon>Rhabditina</taxon>
        <taxon>Rhabditomorpha</taxon>
        <taxon>Strongyloidea</taxon>
        <taxon>Trichostrongylidae</taxon>
        <taxon>Teladorsagia</taxon>
    </lineage>
</organism>
<dbReference type="AlphaFoldDB" id="A0A2G9TXU0"/>
<reference evidence="3 4" key="1">
    <citation type="submission" date="2015-09" db="EMBL/GenBank/DDBJ databases">
        <title>Draft genome of the parasitic nematode Teladorsagia circumcincta isolate WARC Sus (inbred).</title>
        <authorList>
            <person name="Mitreva M."/>
        </authorList>
    </citation>
    <scope>NUCLEOTIDE SEQUENCE [LARGE SCALE GENOMIC DNA]</scope>
    <source>
        <strain evidence="3 4">S</strain>
    </source>
</reference>
<dbReference type="InterPro" id="IPR016186">
    <property type="entry name" value="C-type_lectin-like/link_sf"/>
</dbReference>
<dbReference type="SUPFAM" id="SSF56436">
    <property type="entry name" value="C-type lectin-like"/>
    <property type="match status" value="2"/>
</dbReference>
<evidence type="ECO:0000313" key="3">
    <source>
        <dbReference type="EMBL" id="PIO62262.1"/>
    </source>
</evidence>
<feature type="domain" description="C-type lectin" evidence="2">
    <location>
        <begin position="128"/>
        <end position="179"/>
    </location>
</feature>
<dbReference type="SMART" id="SM00034">
    <property type="entry name" value="CLECT"/>
    <property type="match status" value="1"/>
</dbReference>
<dbReference type="InterPro" id="IPR001304">
    <property type="entry name" value="C-type_lectin-like"/>
</dbReference>
<dbReference type="Pfam" id="PF00059">
    <property type="entry name" value="Lectin_C"/>
    <property type="match status" value="2"/>
</dbReference>
<dbReference type="InterPro" id="IPR050111">
    <property type="entry name" value="C-type_lectin/snaclec_domain"/>
</dbReference>
<name>A0A2G9TXU0_TELCI</name>
<evidence type="ECO:0000313" key="4">
    <source>
        <dbReference type="Proteomes" id="UP000230423"/>
    </source>
</evidence>
<gene>
    <name evidence="3" type="ORF">TELCIR_16189</name>
</gene>
<dbReference type="InterPro" id="IPR016187">
    <property type="entry name" value="CTDL_fold"/>
</dbReference>
<dbReference type="PROSITE" id="PS00615">
    <property type="entry name" value="C_TYPE_LECTIN_1"/>
    <property type="match status" value="1"/>
</dbReference>
<feature type="domain" description="C-type lectin" evidence="2">
    <location>
        <begin position="199"/>
        <end position="309"/>
    </location>
</feature>
<dbReference type="CDD" id="cd00037">
    <property type="entry name" value="CLECT"/>
    <property type="match status" value="2"/>
</dbReference>
<dbReference type="InterPro" id="IPR018378">
    <property type="entry name" value="C-type_lectin_CS"/>
</dbReference>
<keyword evidence="1" id="KW-1015">Disulfide bond</keyword>
<dbReference type="PANTHER" id="PTHR22803">
    <property type="entry name" value="MANNOSE, PHOSPHOLIPASE, LECTIN RECEPTOR RELATED"/>
    <property type="match status" value="1"/>
</dbReference>
<proteinExistence type="predicted"/>
<dbReference type="Proteomes" id="UP000230423">
    <property type="component" value="Unassembled WGS sequence"/>
</dbReference>
<dbReference type="EMBL" id="KZ352330">
    <property type="protein sequence ID" value="PIO62262.1"/>
    <property type="molecule type" value="Genomic_DNA"/>
</dbReference>
<dbReference type="PROSITE" id="PS50041">
    <property type="entry name" value="C_TYPE_LECTIN_2"/>
    <property type="match status" value="2"/>
</dbReference>
<sequence>MHVTFDVETRRTHVLTSHRLEYSTMTSSATYLPDGCSCCIVHVEFVAYTLPVLLPLRTIKRVAPIAGTVRIGEQLRKQNCCDQKSHKTNKSVVSDLMKPNSEAWIDARARFDIIDGAAGLFSPGFVLRWPNGKIVRFTNWAHGNGVELIDRSSKCVHLQSTTGEWQNAACDEPATVICEKRLHRPVIRYCPKHWMYMDATQSCYRAITRTNMTILDADNRCFQLGAESNHDAMLASIGDELENQFIKDLAREKNPHFDFVMLGAFGRSNNGDKWQWMDGTPFTYQNWDRGMPFGRRALAVLVMNRRGKWINHYADRILSQFNAVAVCKLKP</sequence>
<protein>
    <submittedName>
        <fullName evidence="3">Lectin C-type domain protein</fullName>
    </submittedName>
</protein>
<evidence type="ECO:0000256" key="1">
    <source>
        <dbReference type="ARBA" id="ARBA00023157"/>
    </source>
</evidence>
<dbReference type="FunFam" id="3.10.100.10:FF:000133">
    <property type="entry name" value="C-type LECtin"/>
    <property type="match status" value="1"/>
</dbReference>
<dbReference type="Gene3D" id="3.10.100.10">
    <property type="entry name" value="Mannose-Binding Protein A, subunit A"/>
    <property type="match status" value="2"/>
</dbReference>
<accession>A0A2G9TXU0</accession>
<evidence type="ECO:0000259" key="2">
    <source>
        <dbReference type="PROSITE" id="PS50041"/>
    </source>
</evidence>
<dbReference type="OrthoDB" id="5850157at2759"/>
<keyword evidence="4" id="KW-1185">Reference proteome</keyword>